<proteinExistence type="inferred from homology"/>
<dbReference type="STRING" id="984485.A0A1E4RJK9"/>
<dbReference type="GO" id="GO:0042761">
    <property type="term" value="P:very long-chain fatty acid biosynthetic process"/>
    <property type="evidence" value="ECO:0007669"/>
    <property type="project" value="TreeGrafter"/>
</dbReference>
<feature type="transmembrane region" description="Helical" evidence="14">
    <location>
        <begin position="51"/>
        <end position="70"/>
    </location>
</feature>
<keyword evidence="11 14" id="KW-0275">Fatty acid biosynthesis</keyword>
<keyword evidence="14" id="KW-0256">Endoplasmic reticulum</keyword>
<accession>A0A1E4RJK9</accession>
<dbReference type="UniPathway" id="UPA00094"/>
<evidence type="ECO:0000256" key="7">
    <source>
        <dbReference type="ARBA" id="ARBA00022832"/>
    </source>
</evidence>
<evidence type="ECO:0000256" key="10">
    <source>
        <dbReference type="ARBA" id="ARBA00023136"/>
    </source>
</evidence>
<dbReference type="PANTHER" id="PTHR11035:SF3">
    <property type="entry name" value="VERY-LONG-CHAIN (3R)-3-HYDROXYACYL-COA DEHYDRATASE"/>
    <property type="match status" value="1"/>
</dbReference>
<dbReference type="Pfam" id="PF04387">
    <property type="entry name" value="PTPLA"/>
    <property type="match status" value="1"/>
</dbReference>
<feature type="compositionally biased region" description="Basic and acidic residues" evidence="15">
    <location>
        <begin position="243"/>
        <end position="253"/>
    </location>
</feature>
<evidence type="ECO:0000256" key="15">
    <source>
        <dbReference type="SAM" id="MobiDB-lite"/>
    </source>
</evidence>
<feature type="transmembrane region" description="Helical" evidence="14">
    <location>
        <begin position="179"/>
        <end position="196"/>
    </location>
</feature>
<dbReference type="GO" id="GO:0030497">
    <property type="term" value="P:fatty acid elongation"/>
    <property type="evidence" value="ECO:0007669"/>
    <property type="project" value="TreeGrafter"/>
</dbReference>
<dbReference type="Proteomes" id="UP000095085">
    <property type="component" value="Unassembled WGS sequence"/>
</dbReference>
<gene>
    <name evidence="16" type="ORF">HYPBUDRAFT_108845</name>
</gene>
<comment type="catalytic activity">
    <reaction evidence="13 14">
        <text>a very-long-chain (3R)-3-hydroxyacyl-CoA = a very-long-chain (2E)-enoyl-CoA + H2O</text>
        <dbReference type="Rhea" id="RHEA:45812"/>
        <dbReference type="ChEBI" id="CHEBI:15377"/>
        <dbReference type="ChEBI" id="CHEBI:83728"/>
        <dbReference type="ChEBI" id="CHEBI:85440"/>
        <dbReference type="EC" id="4.2.1.134"/>
    </reaction>
</comment>
<dbReference type="GO" id="GO:0102158">
    <property type="term" value="F:very-long-chain (3R)-3-hydroxyacyl-CoA dehydratase activity"/>
    <property type="evidence" value="ECO:0007669"/>
    <property type="project" value="UniProtKB-EC"/>
</dbReference>
<keyword evidence="9 14" id="KW-0443">Lipid metabolism</keyword>
<evidence type="ECO:0000313" key="17">
    <source>
        <dbReference type="Proteomes" id="UP000095085"/>
    </source>
</evidence>
<evidence type="ECO:0000313" key="16">
    <source>
        <dbReference type="EMBL" id="ODV67401.1"/>
    </source>
</evidence>
<dbReference type="EC" id="4.2.1.134" evidence="4 14"/>
<organism evidence="16 17">
    <name type="scientific">Hyphopichia burtonii NRRL Y-1933</name>
    <dbReference type="NCBI Taxonomy" id="984485"/>
    <lineage>
        <taxon>Eukaryota</taxon>
        <taxon>Fungi</taxon>
        <taxon>Dikarya</taxon>
        <taxon>Ascomycota</taxon>
        <taxon>Saccharomycotina</taxon>
        <taxon>Pichiomycetes</taxon>
        <taxon>Debaryomycetaceae</taxon>
        <taxon>Hyphopichia</taxon>
    </lineage>
</organism>
<keyword evidence="7 14" id="KW-0276">Fatty acid metabolism</keyword>
<evidence type="ECO:0000256" key="13">
    <source>
        <dbReference type="ARBA" id="ARBA00036671"/>
    </source>
</evidence>
<feature type="transmembrane region" description="Helical" evidence="14">
    <location>
        <begin position="111"/>
        <end position="131"/>
    </location>
</feature>
<dbReference type="GO" id="GO:0005789">
    <property type="term" value="C:endoplasmic reticulum membrane"/>
    <property type="evidence" value="ECO:0007669"/>
    <property type="project" value="UniProtKB-SubCell"/>
</dbReference>
<keyword evidence="17" id="KW-1185">Reference proteome</keyword>
<comment type="pathway">
    <text evidence="2 14">Lipid metabolism; fatty acid biosynthesis.</text>
</comment>
<dbReference type="InterPro" id="IPR007482">
    <property type="entry name" value="Tyr_Pase-like_PTPLA"/>
</dbReference>
<evidence type="ECO:0000256" key="12">
    <source>
        <dbReference type="ARBA" id="ARBA00023239"/>
    </source>
</evidence>
<evidence type="ECO:0000256" key="11">
    <source>
        <dbReference type="ARBA" id="ARBA00023160"/>
    </source>
</evidence>
<evidence type="ECO:0000256" key="8">
    <source>
        <dbReference type="ARBA" id="ARBA00022989"/>
    </source>
</evidence>
<feature type="transmembrane region" description="Helical" evidence="14">
    <location>
        <begin position="151"/>
        <end position="172"/>
    </location>
</feature>
<dbReference type="AlphaFoldDB" id="A0A1E4RJK9"/>
<evidence type="ECO:0000256" key="9">
    <source>
        <dbReference type="ARBA" id="ARBA00023098"/>
    </source>
</evidence>
<evidence type="ECO:0000256" key="1">
    <source>
        <dbReference type="ARBA" id="ARBA00004141"/>
    </source>
</evidence>
<evidence type="ECO:0000256" key="5">
    <source>
        <dbReference type="ARBA" id="ARBA00022516"/>
    </source>
</evidence>
<name>A0A1E4RJK9_9ASCO</name>
<comment type="subcellular location">
    <subcellularLocation>
        <location evidence="14">Endoplasmic reticulum membrane</location>
        <topology evidence="14">Multi-pass membrane protein</topology>
    </subcellularLocation>
    <subcellularLocation>
        <location evidence="1">Membrane</location>
        <topology evidence="1">Multi-pass membrane protein</topology>
    </subcellularLocation>
</comment>
<dbReference type="EMBL" id="KV454541">
    <property type="protein sequence ID" value="ODV67401.1"/>
    <property type="molecule type" value="Genomic_DNA"/>
</dbReference>
<dbReference type="OrthoDB" id="46988at2759"/>
<keyword evidence="12 14" id="KW-0456">Lyase</keyword>
<comment type="function">
    <text evidence="14">Catalyzes the third of the four reactions of the long-chain fatty acids elongation cycle. This endoplasmic reticulum-bound enzymatic process, allows the addition of two carbons to the chain of long- and very long-chain fatty acids/VLCFAs per cycle. This enzyme catalyzes the dehydration of the 3-hydroxyacyl-CoA intermediate into trans-2,3-enoyl-CoA, within each cycle of fatty acid elongation. Thereby, it participates to the production of VLCFAs of different chain lengths that are involved in multiple biological processes as precursors of membrane lipids and lipid mediators.</text>
</comment>
<dbReference type="GeneID" id="30993212"/>
<evidence type="ECO:0000256" key="2">
    <source>
        <dbReference type="ARBA" id="ARBA00005194"/>
    </source>
</evidence>
<dbReference type="RefSeq" id="XP_020076468.1">
    <property type="nucleotide sequence ID" value="XM_020218662.1"/>
</dbReference>
<feature type="transmembrane region" description="Helical" evidence="14">
    <location>
        <begin position="82"/>
        <end position="99"/>
    </location>
</feature>
<evidence type="ECO:0000256" key="4">
    <source>
        <dbReference type="ARBA" id="ARBA00013122"/>
    </source>
</evidence>
<feature type="region of interest" description="Disordered" evidence="15">
    <location>
        <begin position="218"/>
        <end position="253"/>
    </location>
</feature>
<keyword evidence="10 14" id="KW-0472">Membrane</keyword>
<evidence type="ECO:0000256" key="14">
    <source>
        <dbReference type="RuleBase" id="RU363109"/>
    </source>
</evidence>
<comment type="similarity">
    <text evidence="3 14">Belongs to the very long-chain fatty acids dehydratase HACD family.</text>
</comment>
<feature type="transmembrane region" description="Helical" evidence="14">
    <location>
        <begin position="17"/>
        <end position="39"/>
    </location>
</feature>
<protein>
    <recommendedName>
        <fullName evidence="4 14">Very-long-chain (3R)-3-hydroxyacyl-CoA dehydratase</fullName>
        <ecNumber evidence="4 14">4.2.1.134</ecNumber>
    </recommendedName>
</protein>
<dbReference type="GO" id="GO:0030148">
    <property type="term" value="P:sphingolipid biosynthetic process"/>
    <property type="evidence" value="ECO:0007669"/>
    <property type="project" value="TreeGrafter"/>
</dbReference>
<sequence length="253" mass="29593">MPRGGHLYPLPTNLRFIFFYNVCATTLWFCCLGRFLILLPLVGRRFLPGGIADFFHVVAILPFVGFAIYKSMIDTSISKKDFWPFFNSVKMIWICYGVIFPHPKIAKHTSYSLIIFSWCITYLISFSYYGFKVKTRRSPHWLFWAQYHNFFLTFPLAFTGELVIIFLSLGFVEPQWHEIFIKATLLGYIPIGYFMWGHLYDRKELKFDLAMEKRRQGRAAQNQRNSNDANQAPVVVNDAQQHPLRESTSRADA</sequence>
<keyword evidence="8 14" id="KW-1133">Transmembrane helix</keyword>
<keyword evidence="6 14" id="KW-0812">Transmembrane</keyword>
<evidence type="ECO:0000256" key="3">
    <source>
        <dbReference type="ARBA" id="ARBA00007811"/>
    </source>
</evidence>
<keyword evidence="5 14" id="KW-0444">Lipid biosynthesis</keyword>
<evidence type="ECO:0000256" key="6">
    <source>
        <dbReference type="ARBA" id="ARBA00022692"/>
    </source>
</evidence>
<reference evidence="17" key="1">
    <citation type="submission" date="2016-05" db="EMBL/GenBank/DDBJ databases">
        <title>Comparative genomics of biotechnologically important yeasts.</title>
        <authorList>
            <consortium name="DOE Joint Genome Institute"/>
            <person name="Riley R."/>
            <person name="Haridas S."/>
            <person name="Wolfe K.H."/>
            <person name="Lopes M.R."/>
            <person name="Hittinger C.T."/>
            <person name="Goker M."/>
            <person name="Salamov A."/>
            <person name="Wisecaver J."/>
            <person name="Long T.M."/>
            <person name="Aerts A.L."/>
            <person name="Barry K."/>
            <person name="Choi C."/>
            <person name="Clum A."/>
            <person name="Coughlan A.Y."/>
            <person name="Deshpande S."/>
            <person name="Douglass A.P."/>
            <person name="Hanson S.J."/>
            <person name="Klenk H.-P."/>
            <person name="Labutti K."/>
            <person name="Lapidus A."/>
            <person name="Lindquist E."/>
            <person name="Lipzen A."/>
            <person name="Meier-Kolthoff J.P."/>
            <person name="Ohm R.A."/>
            <person name="Otillar R.P."/>
            <person name="Pangilinan J."/>
            <person name="Peng Y."/>
            <person name="Rokas A."/>
            <person name="Rosa C.A."/>
            <person name="Scheuner C."/>
            <person name="Sibirny A.A."/>
            <person name="Slot J.C."/>
            <person name="Stielow J.B."/>
            <person name="Sun H."/>
            <person name="Kurtzman C.P."/>
            <person name="Blackwell M."/>
            <person name="Grigoriev I.V."/>
            <person name="Jeffries T.W."/>
        </authorList>
    </citation>
    <scope>NUCLEOTIDE SEQUENCE [LARGE SCALE GENOMIC DNA]</scope>
    <source>
        <strain evidence="17">NRRL Y-1933</strain>
    </source>
</reference>
<dbReference type="PANTHER" id="PTHR11035">
    <property type="entry name" value="VERY-LONG-CHAIN (3R)-3-HYDROXYACYL-COA DEHYDRATASE"/>
    <property type="match status" value="1"/>
</dbReference>